<name>A0A8A4ZA34_9MICO</name>
<dbReference type="EMBL" id="CP071868">
    <property type="protein sequence ID" value="QTE27889.1"/>
    <property type="molecule type" value="Genomic_DNA"/>
</dbReference>
<reference evidence="1" key="1">
    <citation type="submission" date="2021-03" db="EMBL/GenBank/DDBJ databases">
        <title>Pengzhenrongella sicca gen. nov., sp. nov., a new member of suborder Micrococcineae isolated from High-Arctic tundra soil.</title>
        <authorList>
            <person name="Peng F."/>
        </authorList>
    </citation>
    <scope>NUCLEOTIDE SEQUENCE</scope>
    <source>
        <strain evidence="1">LRZ-2</strain>
    </source>
</reference>
<protein>
    <recommendedName>
        <fullName evidence="3">Transcriptional regulator HTH-type FeoC domain-containing protein</fullName>
    </recommendedName>
</protein>
<keyword evidence="2" id="KW-1185">Reference proteome</keyword>
<evidence type="ECO:0000313" key="1">
    <source>
        <dbReference type="EMBL" id="QTE27889.1"/>
    </source>
</evidence>
<dbReference type="AlphaFoldDB" id="A0A8A4ZA34"/>
<dbReference type="RefSeq" id="WP_227422109.1">
    <property type="nucleotide sequence ID" value="NZ_CP071868.1"/>
</dbReference>
<evidence type="ECO:0000313" key="2">
    <source>
        <dbReference type="Proteomes" id="UP000663937"/>
    </source>
</evidence>
<dbReference type="KEGG" id="psic:J4E96_10720"/>
<evidence type="ECO:0008006" key="3">
    <source>
        <dbReference type="Google" id="ProtNLM"/>
    </source>
</evidence>
<accession>A0A8A4ZA34</accession>
<gene>
    <name evidence="1" type="ORF">J4E96_10720</name>
</gene>
<proteinExistence type="predicted"/>
<organism evidence="1 2">
    <name type="scientific">Pengzhenrongella sicca</name>
    <dbReference type="NCBI Taxonomy" id="2819238"/>
    <lineage>
        <taxon>Bacteria</taxon>
        <taxon>Bacillati</taxon>
        <taxon>Actinomycetota</taxon>
        <taxon>Actinomycetes</taxon>
        <taxon>Micrococcales</taxon>
        <taxon>Pengzhenrongella</taxon>
    </lineage>
</organism>
<dbReference type="Proteomes" id="UP000663937">
    <property type="component" value="Chromosome"/>
</dbReference>
<sequence length="82" mass="8059">MSAWAAVLDDAARRGGTPDQVAARLGLPRSLVHAVLDHAGRLGLVVIAGRDCASGCPTGAAAPGCVGCPLAVSGPSGARTRE</sequence>